<dbReference type="AlphaFoldDB" id="A0A7S2HJ27"/>
<gene>
    <name evidence="3" type="ORF">HTAM1171_LOCUS5915</name>
</gene>
<dbReference type="EMBL" id="HBGV01009548">
    <property type="protein sequence ID" value="CAD9492368.1"/>
    <property type="molecule type" value="Transcribed_RNA"/>
</dbReference>
<dbReference type="GO" id="GO:0030586">
    <property type="term" value="F:[methionine synthase] reductase (NADPH) activity"/>
    <property type="evidence" value="ECO:0007669"/>
    <property type="project" value="TreeGrafter"/>
</dbReference>
<reference evidence="3" key="1">
    <citation type="submission" date="2021-01" db="EMBL/GenBank/DDBJ databases">
        <authorList>
            <person name="Corre E."/>
            <person name="Pelletier E."/>
            <person name="Niang G."/>
            <person name="Scheremetjew M."/>
            <person name="Finn R."/>
            <person name="Kale V."/>
            <person name="Holt S."/>
            <person name="Cochrane G."/>
            <person name="Meng A."/>
            <person name="Brown T."/>
            <person name="Cohen L."/>
        </authorList>
    </citation>
    <scope>NUCLEOTIDE SEQUENCE</scope>
    <source>
        <strain evidence="3">CCMP826</strain>
    </source>
</reference>
<dbReference type="GO" id="GO:0050667">
    <property type="term" value="P:homocysteine metabolic process"/>
    <property type="evidence" value="ECO:0007669"/>
    <property type="project" value="TreeGrafter"/>
</dbReference>
<organism evidence="3">
    <name type="scientific">Helicotheca tamesis</name>
    <dbReference type="NCBI Taxonomy" id="374047"/>
    <lineage>
        <taxon>Eukaryota</taxon>
        <taxon>Sar</taxon>
        <taxon>Stramenopiles</taxon>
        <taxon>Ochrophyta</taxon>
        <taxon>Bacillariophyta</taxon>
        <taxon>Mediophyceae</taxon>
        <taxon>Lithodesmiophycidae</taxon>
        <taxon>Lithodesmiales</taxon>
        <taxon>Lithodesmiaceae</taxon>
        <taxon>Helicotheca</taxon>
    </lineage>
</organism>
<sequence>MVTKVVIVHGGELAKDVAEQIVTKKPASMGDSQVSLRCASERPKTLLDLNSDTIVCFILQTIENGAPTEEGGSCVRFFKRKTHPETLLKEGTFSFAVLGVGDSNLLLDRQTTSAKDCNQVAMEFDARLAALSGQRFYELGMADERTGLQEVEPWIDGLWNAIQSNN</sequence>
<dbReference type="InterPro" id="IPR029039">
    <property type="entry name" value="Flavoprotein-like_sf"/>
</dbReference>
<feature type="domain" description="Flavodoxin-like" evidence="2">
    <location>
        <begin position="15"/>
        <end position="150"/>
    </location>
</feature>
<name>A0A7S2HJ27_9STRA</name>
<dbReference type="Pfam" id="PF00258">
    <property type="entry name" value="Flavodoxin_1"/>
    <property type="match status" value="1"/>
</dbReference>
<dbReference type="Gene3D" id="3.40.50.360">
    <property type="match status" value="1"/>
</dbReference>
<keyword evidence="1" id="KW-0285">Flavoprotein</keyword>
<dbReference type="SUPFAM" id="SSF52218">
    <property type="entry name" value="Flavoproteins"/>
    <property type="match status" value="1"/>
</dbReference>
<dbReference type="PANTHER" id="PTHR19384">
    <property type="entry name" value="NITRIC OXIDE SYNTHASE-RELATED"/>
    <property type="match status" value="1"/>
</dbReference>
<evidence type="ECO:0000259" key="2">
    <source>
        <dbReference type="Pfam" id="PF00258"/>
    </source>
</evidence>
<dbReference type="GO" id="GO:0050660">
    <property type="term" value="F:flavin adenine dinucleotide binding"/>
    <property type="evidence" value="ECO:0007669"/>
    <property type="project" value="TreeGrafter"/>
</dbReference>
<accession>A0A7S2HJ27</accession>
<dbReference type="GO" id="GO:0009086">
    <property type="term" value="P:methionine biosynthetic process"/>
    <property type="evidence" value="ECO:0007669"/>
    <property type="project" value="TreeGrafter"/>
</dbReference>
<evidence type="ECO:0000256" key="1">
    <source>
        <dbReference type="ARBA" id="ARBA00022630"/>
    </source>
</evidence>
<dbReference type="GO" id="GO:0005829">
    <property type="term" value="C:cytosol"/>
    <property type="evidence" value="ECO:0007669"/>
    <property type="project" value="TreeGrafter"/>
</dbReference>
<dbReference type="InterPro" id="IPR008254">
    <property type="entry name" value="Flavodoxin/NO_synth"/>
</dbReference>
<dbReference type="GO" id="GO:0010181">
    <property type="term" value="F:FMN binding"/>
    <property type="evidence" value="ECO:0007669"/>
    <property type="project" value="InterPro"/>
</dbReference>
<protein>
    <recommendedName>
        <fullName evidence="2">Flavodoxin-like domain-containing protein</fullName>
    </recommendedName>
</protein>
<evidence type="ECO:0000313" key="3">
    <source>
        <dbReference type="EMBL" id="CAD9492368.1"/>
    </source>
</evidence>
<dbReference type="PANTHER" id="PTHR19384:SF84">
    <property type="entry name" value="METHIONINE SYNTHASE REDUCTASE"/>
    <property type="match status" value="1"/>
</dbReference>
<proteinExistence type="predicted"/>